<evidence type="ECO:0000313" key="2">
    <source>
        <dbReference type="Proteomes" id="UP000028582"/>
    </source>
</evidence>
<accession>A0A081B121</accession>
<dbReference type="OrthoDB" id="128302at2759"/>
<name>A0A081B121_PHYNI</name>
<dbReference type="AlphaFoldDB" id="A0A081B121"/>
<sequence>MVNRSFRCSKRMYCSIDYIANRLTNKDGTSVVYAANRERERDNNFTTDIDIQTLQRFDEDAYVIVRNYSGGFNFRYLCLAQQAKLEILEGKRILKRYATIAVSKANARSRDAESTSHDDVQWATEEGSHSLTLIEADESSVDVVFDSLGCFKSEEQALEHFIMFGHIVTRWDQQLSPSNLLKFLKHTFLTVAGIGKFHSSEYPNLVSTSIKKHEAATMVLSSIDLLA</sequence>
<evidence type="ECO:0000313" key="1">
    <source>
        <dbReference type="EMBL" id="ETO84832.1"/>
    </source>
</evidence>
<reference evidence="1 2" key="1">
    <citation type="submission" date="2013-11" db="EMBL/GenBank/DDBJ databases">
        <title>The Genome Sequence of Phytophthora parasitica P1976.</title>
        <authorList>
            <consortium name="The Broad Institute Genomics Platform"/>
            <person name="Russ C."/>
            <person name="Tyler B."/>
            <person name="Panabieres F."/>
            <person name="Shan W."/>
            <person name="Tripathy S."/>
            <person name="Grunwald N."/>
            <person name="Machado M."/>
            <person name="Johnson C.S."/>
            <person name="Walker B."/>
            <person name="Young S."/>
            <person name="Zeng Q."/>
            <person name="Gargeya S."/>
            <person name="Fitzgerald M."/>
            <person name="Haas B."/>
            <person name="Abouelleil A."/>
            <person name="Allen A.W."/>
            <person name="Alvarado L."/>
            <person name="Arachchi H.M."/>
            <person name="Berlin A.M."/>
            <person name="Chapman S.B."/>
            <person name="Gainer-Dewar J."/>
            <person name="Goldberg J."/>
            <person name="Griggs A."/>
            <person name="Gujja S."/>
            <person name="Hansen M."/>
            <person name="Howarth C."/>
            <person name="Imamovic A."/>
            <person name="Ireland A."/>
            <person name="Larimer J."/>
            <person name="McCowan C."/>
            <person name="Murphy C."/>
            <person name="Pearson M."/>
            <person name="Poon T.W."/>
            <person name="Priest M."/>
            <person name="Roberts A."/>
            <person name="Saif S."/>
            <person name="Shea T."/>
            <person name="Sisk P."/>
            <person name="Sykes S."/>
            <person name="Wortman J."/>
            <person name="Nusbaum C."/>
            <person name="Birren B."/>
        </authorList>
    </citation>
    <scope>NUCLEOTIDE SEQUENCE [LARGE SCALE GENOMIC DNA]</scope>
    <source>
        <strain evidence="1 2">P1976</strain>
    </source>
</reference>
<protein>
    <submittedName>
        <fullName evidence="1">Uncharacterized protein</fullName>
    </submittedName>
</protein>
<dbReference type="Proteomes" id="UP000028582">
    <property type="component" value="Unassembled WGS sequence"/>
</dbReference>
<gene>
    <name evidence="1" type="ORF">F444_01299</name>
</gene>
<proteinExistence type="predicted"/>
<dbReference type="EMBL" id="ANJA01000234">
    <property type="protein sequence ID" value="ETO84832.1"/>
    <property type="molecule type" value="Genomic_DNA"/>
</dbReference>
<organism evidence="1 2">
    <name type="scientific">Phytophthora nicotianae P1976</name>
    <dbReference type="NCBI Taxonomy" id="1317066"/>
    <lineage>
        <taxon>Eukaryota</taxon>
        <taxon>Sar</taxon>
        <taxon>Stramenopiles</taxon>
        <taxon>Oomycota</taxon>
        <taxon>Peronosporomycetes</taxon>
        <taxon>Peronosporales</taxon>
        <taxon>Peronosporaceae</taxon>
        <taxon>Phytophthora</taxon>
    </lineage>
</organism>
<comment type="caution">
    <text evidence="1">The sequence shown here is derived from an EMBL/GenBank/DDBJ whole genome shotgun (WGS) entry which is preliminary data.</text>
</comment>